<organism evidence="9 10">
    <name type="scientific">Anser cygnoides</name>
    <name type="common">Swan goose</name>
    <dbReference type="NCBI Taxonomy" id="8845"/>
    <lineage>
        <taxon>Eukaryota</taxon>
        <taxon>Metazoa</taxon>
        <taxon>Chordata</taxon>
        <taxon>Craniata</taxon>
        <taxon>Vertebrata</taxon>
        <taxon>Euteleostomi</taxon>
        <taxon>Archelosauria</taxon>
        <taxon>Archosauria</taxon>
        <taxon>Dinosauria</taxon>
        <taxon>Saurischia</taxon>
        <taxon>Theropoda</taxon>
        <taxon>Coelurosauria</taxon>
        <taxon>Aves</taxon>
        <taxon>Neognathae</taxon>
        <taxon>Galloanserae</taxon>
        <taxon>Anseriformes</taxon>
        <taxon>Anatidae</taxon>
        <taxon>Anserinae</taxon>
        <taxon>Anser</taxon>
    </lineage>
</organism>
<evidence type="ECO:0000256" key="6">
    <source>
        <dbReference type="ARBA" id="ARBA00023157"/>
    </source>
</evidence>
<reference evidence="9" key="2">
    <citation type="submission" date="2025-09" db="UniProtKB">
        <authorList>
            <consortium name="Ensembl"/>
        </authorList>
    </citation>
    <scope>IDENTIFICATION</scope>
</reference>
<sequence length="140" mass="15813">MVDAFVKSKIRDDKVTLFIKASCPYCRNAVELLQEFNFLPGHLEVVDITGMEDVQDYFQRTTGQRTVPRVFIGRTCIGGFSDLQNLYQELPALLCVLSRQRPNGKNLEQFWGHHVSMAPAVTSLTKLRPEHSLSPCGELS</sequence>
<dbReference type="Ensembl" id="ENSACDT00005009218.1">
    <property type="protein sequence ID" value="ENSACDP00005007651.1"/>
    <property type="gene ID" value="ENSACDG00005005621.1"/>
</dbReference>
<dbReference type="AlphaFoldDB" id="A0A8B9DMU9"/>
<evidence type="ECO:0000256" key="1">
    <source>
        <dbReference type="ARBA" id="ARBA00002549"/>
    </source>
</evidence>
<keyword evidence="4" id="KW-0813">Transport</keyword>
<evidence type="ECO:0000256" key="5">
    <source>
        <dbReference type="ARBA" id="ARBA00022982"/>
    </source>
</evidence>
<dbReference type="Proteomes" id="UP000694521">
    <property type="component" value="Unplaced"/>
</dbReference>
<dbReference type="GO" id="GO:0005739">
    <property type="term" value="C:mitochondrion"/>
    <property type="evidence" value="ECO:0007669"/>
    <property type="project" value="TreeGrafter"/>
</dbReference>
<dbReference type="Gene3D" id="3.40.30.10">
    <property type="entry name" value="Glutaredoxin"/>
    <property type="match status" value="1"/>
</dbReference>
<dbReference type="PANTHER" id="PTHR46185">
    <property type="entry name" value="GLUTAREDOXIN-1"/>
    <property type="match status" value="1"/>
</dbReference>
<evidence type="ECO:0000259" key="8">
    <source>
        <dbReference type="Pfam" id="PF00462"/>
    </source>
</evidence>
<reference evidence="9" key="1">
    <citation type="submission" date="2025-08" db="UniProtKB">
        <authorList>
            <consortium name="Ensembl"/>
        </authorList>
    </citation>
    <scope>IDENTIFICATION</scope>
</reference>
<evidence type="ECO:0000256" key="7">
    <source>
        <dbReference type="ARBA" id="ARBA00023284"/>
    </source>
</evidence>
<dbReference type="GO" id="GO:0015038">
    <property type="term" value="F:glutathione disulfide oxidoreductase activity"/>
    <property type="evidence" value="ECO:0007669"/>
    <property type="project" value="TreeGrafter"/>
</dbReference>
<proteinExistence type="inferred from homology"/>
<name>A0A8B9DMU9_ANSCY</name>
<dbReference type="SUPFAM" id="SSF52833">
    <property type="entry name" value="Thioredoxin-like"/>
    <property type="match status" value="1"/>
</dbReference>
<dbReference type="InterPro" id="IPR011767">
    <property type="entry name" value="GLR_AS"/>
</dbReference>
<keyword evidence="7" id="KW-0676">Redox-active center</keyword>
<keyword evidence="10" id="KW-1185">Reference proteome</keyword>
<comment type="function">
    <text evidence="1">Has a glutathione-disulfide oxidoreductase activity in the presence of NADPH and glutathione reductase. Reduces low molecular weight disulfides and proteins.</text>
</comment>
<dbReference type="PRINTS" id="PR00160">
    <property type="entry name" value="GLUTAREDOXIN"/>
</dbReference>
<dbReference type="Pfam" id="PF00462">
    <property type="entry name" value="Glutaredoxin"/>
    <property type="match status" value="1"/>
</dbReference>
<dbReference type="PANTHER" id="PTHR46185:SF1">
    <property type="entry name" value="GLUTAREDOXIN-1"/>
    <property type="match status" value="1"/>
</dbReference>
<dbReference type="InterPro" id="IPR014025">
    <property type="entry name" value="Glutaredoxin_subgr"/>
</dbReference>
<accession>A0A8B9DMU9</accession>
<dbReference type="PROSITE" id="PS00195">
    <property type="entry name" value="GLUTAREDOXIN_1"/>
    <property type="match status" value="1"/>
</dbReference>
<comment type="similarity">
    <text evidence="2">Belongs to the glutaredoxin family.</text>
</comment>
<evidence type="ECO:0000256" key="4">
    <source>
        <dbReference type="ARBA" id="ARBA00022448"/>
    </source>
</evidence>
<dbReference type="PROSITE" id="PS51354">
    <property type="entry name" value="GLUTAREDOXIN_2"/>
    <property type="match status" value="1"/>
</dbReference>
<dbReference type="InterPro" id="IPR036249">
    <property type="entry name" value="Thioredoxin-like_sf"/>
</dbReference>
<evidence type="ECO:0000313" key="10">
    <source>
        <dbReference type="Proteomes" id="UP000694521"/>
    </source>
</evidence>
<protein>
    <recommendedName>
        <fullName evidence="3">Glutaredoxin-1</fullName>
    </recommendedName>
</protein>
<keyword evidence="6" id="KW-1015">Disulfide bond</keyword>
<dbReference type="InterPro" id="IPR047185">
    <property type="entry name" value="GLRX1"/>
</dbReference>
<feature type="domain" description="Glutaredoxin" evidence="8">
    <location>
        <begin position="15"/>
        <end position="77"/>
    </location>
</feature>
<evidence type="ECO:0000256" key="3">
    <source>
        <dbReference type="ARBA" id="ARBA00013662"/>
    </source>
</evidence>
<evidence type="ECO:0000313" key="9">
    <source>
        <dbReference type="Ensembl" id="ENSACDP00005007651.1"/>
    </source>
</evidence>
<evidence type="ECO:0000256" key="2">
    <source>
        <dbReference type="ARBA" id="ARBA00007787"/>
    </source>
</evidence>
<keyword evidence="5" id="KW-0249">Electron transport</keyword>
<dbReference type="InterPro" id="IPR002109">
    <property type="entry name" value="Glutaredoxin"/>
</dbReference>
<dbReference type="CDD" id="cd03419">
    <property type="entry name" value="GRX_GRXh_1_2_like"/>
    <property type="match status" value="1"/>
</dbReference>